<feature type="transmembrane region" description="Helical" evidence="7">
    <location>
        <begin position="83"/>
        <end position="102"/>
    </location>
</feature>
<dbReference type="Gene3D" id="1.20.1250.20">
    <property type="entry name" value="MFS general substrate transporter like domains"/>
    <property type="match status" value="2"/>
</dbReference>
<dbReference type="EMBL" id="CAWUHD010000055">
    <property type="protein sequence ID" value="CAK7224514.1"/>
    <property type="molecule type" value="Genomic_DNA"/>
</dbReference>
<keyword evidence="10" id="KW-1185">Reference proteome</keyword>
<comment type="subcellular location">
    <subcellularLocation>
        <location evidence="1">Membrane</location>
        <topology evidence="1">Multi-pass membrane protein</topology>
    </subcellularLocation>
</comment>
<feature type="transmembrane region" description="Helical" evidence="7">
    <location>
        <begin position="377"/>
        <end position="397"/>
    </location>
</feature>
<evidence type="ECO:0000256" key="3">
    <source>
        <dbReference type="ARBA" id="ARBA00022692"/>
    </source>
</evidence>
<accession>A0ABP0BXR7</accession>
<feature type="region of interest" description="Disordered" evidence="6">
    <location>
        <begin position="1"/>
        <end position="21"/>
    </location>
</feature>
<feature type="transmembrane region" description="Helical" evidence="7">
    <location>
        <begin position="469"/>
        <end position="493"/>
    </location>
</feature>
<sequence>MGLFKKSAPSTPEDNGYASKEGASVFGTDNNAVLHGDVPIGNIGSGVRDASPDVAGGNVDEFNIPVPPHTTHAKLMRRIDFHVVPFLALLYLVAFLDRINIANAKVFYLATDLNLTGVQYNTALTIFFVPYIAFELASNILLKRFSPRVWLSCCGMGFAAVTVFQGLVQNYGGLLATRFFLGLFECGMFPGCFYLLGMWYRREDAQRRYSFFFSSTSLAGAFGGLLASAIGKMNELRGYSGWRWIFILEGSVSFIICFIFLFTFPSFPEQAKWLREDEREYVKARLRADQGNNAAERKVTFRDILTVMKDYKIILGGFMYFGLIVPAYSYAFFSPAIIATYKYGTIQTQLHSVPPWATAFGFSMIVAYFSDKAKHRFLFTIGPICLPIAGFSMLLAIHDNLHAEYAALFLICAGTYSAMPVIVCWFSMNLAGHHRRAIGVAWQIGFGNIGGIIATYAFISTDAPRYTKGYAICIAFVLVSAISCCLYFAALVMENRRREKAVRDVGITEYEKTELGDLNPDFRYML</sequence>
<dbReference type="PANTHER" id="PTHR43791">
    <property type="entry name" value="PERMEASE-RELATED"/>
    <property type="match status" value="1"/>
</dbReference>
<evidence type="ECO:0000256" key="2">
    <source>
        <dbReference type="ARBA" id="ARBA00022448"/>
    </source>
</evidence>
<feature type="transmembrane region" description="Helical" evidence="7">
    <location>
        <begin position="242"/>
        <end position="264"/>
    </location>
</feature>
<protein>
    <submittedName>
        <fullName evidence="9">High-affinity nicotinic acid transporter</fullName>
    </submittedName>
</protein>
<feature type="transmembrane region" description="Helical" evidence="7">
    <location>
        <begin position="149"/>
        <end position="167"/>
    </location>
</feature>
<dbReference type="InterPro" id="IPR011701">
    <property type="entry name" value="MFS"/>
</dbReference>
<dbReference type="InterPro" id="IPR020846">
    <property type="entry name" value="MFS_dom"/>
</dbReference>
<feature type="transmembrane region" description="Helical" evidence="7">
    <location>
        <begin position="438"/>
        <end position="457"/>
    </location>
</feature>
<evidence type="ECO:0000256" key="1">
    <source>
        <dbReference type="ARBA" id="ARBA00004141"/>
    </source>
</evidence>
<name>A0ABP0BXR7_9PEZI</name>
<evidence type="ECO:0000313" key="9">
    <source>
        <dbReference type="EMBL" id="CAK7224514.1"/>
    </source>
</evidence>
<evidence type="ECO:0000313" key="10">
    <source>
        <dbReference type="Proteomes" id="UP001642482"/>
    </source>
</evidence>
<proteinExistence type="predicted"/>
<evidence type="ECO:0000256" key="6">
    <source>
        <dbReference type="SAM" id="MobiDB-lite"/>
    </source>
</evidence>
<evidence type="ECO:0000256" key="5">
    <source>
        <dbReference type="ARBA" id="ARBA00023136"/>
    </source>
</evidence>
<feature type="transmembrane region" description="Helical" evidence="7">
    <location>
        <begin position="209"/>
        <end position="230"/>
    </location>
</feature>
<gene>
    <name evidence="9" type="primary">TNA1</name>
    <name evidence="9" type="ORF">SEUCBS140593_005595</name>
</gene>
<feature type="transmembrane region" description="Helical" evidence="7">
    <location>
        <begin position="403"/>
        <end position="426"/>
    </location>
</feature>
<evidence type="ECO:0000256" key="4">
    <source>
        <dbReference type="ARBA" id="ARBA00022989"/>
    </source>
</evidence>
<dbReference type="Pfam" id="PF07690">
    <property type="entry name" value="MFS_1"/>
    <property type="match status" value="1"/>
</dbReference>
<dbReference type="PROSITE" id="PS50850">
    <property type="entry name" value="MFS"/>
    <property type="match status" value="1"/>
</dbReference>
<keyword evidence="2" id="KW-0813">Transport</keyword>
<feature type="transmembrane region" description="Helical" evidence="7">
    <location>
        <begin position="179"/>
        <end position="197"/>
    </location>
</feature>
<keyword evidence="3 7" id="KW-0812">Transmembrane</keyword>
<dbReference type="PANTHER" id="PTHR43791:SF46">
    <property type="entry name" value="MAJOR FACILITATOR SUPERFAMILY (MFS) PROFILE DOMAIN-CONTAINING PROTEIN-RELATED"/>
    <property type="match status" value="1"/>
</dbReference>
<organism evidence="9 10">
    <name type="scientific">Sporothrix eucalyptigena</name>
    <dbReference type="NCBI Taxonomy" id="1812306"/>
    <lineage>
        <taxon>Eukaryota</taxon>
        <taxon>Fungi</taxon>
        <taxon>Dikarya</taxon>
        <taxon>Ascomycota</taxon>
        <taxon>Pezizomycotina</taxon>
        <taxon>Sordariomycetes</taxon>
        <taxon>Sordariomycetidae</taxon>
        <taxon>Ophiostomatales</taxon>
        <taxon>Ophiostomataceae</taxon>
        <taxon>Sporothrix</taxon>
    </lineage>
</organism>
<comment type="caution">
    <text evidence="9">The sequence shown here is derived from an EMBL/GenBank/DDBJ whole genome shotgun (WGS) entry which is preliminary data.</text>
</comment>
<keyword evidence="5 7" id="KW-0472">Membrane</keyword>
<keyword evidence="4 7" id="KW-1133">Transmembrane helix</keyword>
<feature type="transmembrane region" description="Helical" evidence="7">
    <location>
        <begin position="353"/>
        <end position="370"/>
    </location>
</feature>
<evidence type="ECO:0000259" key="8">
    <source>
        <dbReference type="PROSITE" id="PS50850"/>
    </source>
</evidence>
<reference evidence="9 10" key="1">
    <citation type="submission" date="2024-01" db="EMBL/GenBank/DDBJ databases">
        <authorList>
            <person name="Allen C."/>
            <person name="Tagirdzhanova G."/>
        </authorList>
    </citation>
    <scope>NUCLEOTIDE SEQUENCE [LARGE SCALE GENOMIC DNA]</scope>
</reference>
<dbReference type="SUPFAM" id="SSF103473">
    <property type="entry name" value="MFS general substrate transporter"/>
    <property type="match status" value="1"/>
</dbReference>
<dbReference type="InterPro" id="IPR036259">
    <property type="entry name" value="MFS_trans_sf"/>
</dbReference>
<feature type="transmembrane region" description="Helical" evidence="7">
    <location>
        <begin position="313"/>
        <end position="333"/>
    </location>
</feature>
<dbReference type="Proteomes" id="UP001642482">
    <property type="component" value="Unassembled WGS sequence"/>
</dbReference>
<feature type="transmembrane region" description="Helical" evidence="7">
    <location>
        <begin position="122"/>
        <end position="142"/>
    </location>
</feature>
<feature type="domain" description="Major facilitator superfamily (MFS) profile" evidence="8">
    <location>
        <begin position="83"/>
        <end position="498"/>
    </location>
</feature>
<evidence type="ECO:0000256" key="7">
    <source>
        <dbReference type="SAM" id="Phobius"/>
    </source>
</evidence>